<keyword evidence="3" id="KW-1185">Reference proteome</keyword>
<dbReference type="EMBL" id="BGPR01022841">
    <property type="protein sequence ID" value="GBN89549.1"/>
    <property type="molecule type" value="Genomic_DNA"/>
</dbReference>
<reference evidence="2 3" key="1">
    <citation type="journal article" date="2019" name="Sci. Rep.">
        <title>Orb-weaving spider Araneus ventricosus genome elucidates the spidroin gene catalogue.</title>
        <authorList>
            <person name="Kono N."/>
            <person name="Nakamura H."/>
            <person name="Ohtoshi R."/>
            <person name="Moran D.A.P."/>
            <person name="Shinohara A."/>
            <person name="Yoshida Y."/>
            <person name="Fujiwara M."/>
            <person name="Mori M."/>
            <person name="Tomita M."/>
            <person name="Arakawa K."/>
        </authorList>
    </citation>
    <scope>NUCLEOTIDE SEQUENCE [LARGE SCALE GENOMIC DNA]</scope>
</reference>
<evidence type="ECO:0000313" key="3">
    <source>
        <dbReference type="Proteomes" id="UP000499080"/>
    </source>
</evidence>
<proteinExistence type="predicted"/>
<dbReference type="AlphaFoldDB" id="A0A4Y2SQU5"/>
<organism evidence="2 3">
    <name type="scientific">Araneus ventricosus</name>
    <name type="common">Orbweaver spider</name>
    <name type="synonym">Epeira ventricosa</name>
    <dbReference type="NCBI Taxonomy" id="182803"/>
    <lineage>
        <taxon>Eukaryota</taxon>
        <taxon>Metazoa</taxon>
        <taxon>Ecdysozoa</taxon>
        <taxon>Arthropoda</taxon>
        <taxon>Chelicerata</taxon>
        <taxon>Arachnida</taxon>
        <taxon>Araneae</taxon>
        <taxon>Araneomorphae</taxon>
        <taxon>Entelegynae</taxon>
        <taxon>Araneoidea</taxon>
        <taxon>Araneidae</taxon>
        <taxon>Araneus</taxon>
    </lineage>
</organism>
<evidence type="ECO:0000256" key="1">
    <source>
        <dbReference type="SAM" id="SignalP"/>
    </source>
</evidence>
<feature type="chain" id="PRO_5021484311" description="Secreted protein" evidence="1">
    <location>
        <begin position="20"/>
        <end position="113"/>
    </location>
</feature>
<gene>
    <name evidence="2" type="ORF">AVEN_43844_1</name>
</gene>
<sequence>MFCSSLYLFVVFIYQRVNVLWEMCQLQNFFGQTKSYFLRRALNQHSHRVLTCVPSSGSTPNVGDDFRHVLARGHVRPRYVRHVLAAISRLQHLALVSNLSPLHLQALQGQKPC</sequence>
<feature type="signal peptide" evidence="1">
    <location>
        <begin position="1"/>
        <end position="19"/>
    </location>
</feature>
<protein>
    <recommendedName>
        <fullName evidence="4">Secreted protein</fullName>
    </recommendedName>
</protein>
<evidence type="ECO:0008006" key="4">
    <source>
        <dbReference type="Google" id="ProtNLM"/>
    </source>
</evidence>
<dbReference type="Proteomes" id="UP000499080">
    <property type="component" value="Unassembled WGS sequence"/>
</dbReference>
<accession>A0A4Y2SQU5</accession>
<comment type="caution">
    <text evidence="2">The sequence shown here is derived from an EMBL/GenBank/DDBJ whole genome shotgun (WGS) entry which is preliminary data.</text>
</comment>
<keyword evidence="1" id="KW-0732">Signal</keyword>
<evidence type="ECO:0000313" key="2">
    <source>
        <dbReference type="EMBL" id="GBN89549.1"/>
    </source>
</evidence>
<name>A0A4Y2SQU5_ARAVE</name>